<dbReference type="PANTHER" id="PTHR14795">
    <property type="entry name" value="HELICASE RELATED"/>
    <property type="match status" value="1"/>
</dbReference>
<feature type="domain" description="TMEM62 C-terminal" evidence="4">
    <location>
        <begin position="505"/>
        <end position="727"/>
    </location>
</feature>
<name>A0AAP0BPZ7_9ASPA</name>
<reference evidence="5 6" key="1">
    <citation type="journal article" date="2022" name="Nat. Plants">
        <title>Genomes of leafy and leafless Platanthera orchids illuminate the evolution of mycoheterotrophy.</title>
        <authorList>
            <person name="Li M.H."/>
            <person name="Liu K.W."/>
            <person name="Li Z."/>
            <person name="Lu H.C."/>
            <person name="Ye Q.L."/>
            <person name="Zhang D."/>
            <person name="Wang J.Y."/>
            <person name="Li Y.F."/>
            <person name="Zhong Z.M."/>
            <person name="Liu X."/>
            <person name="Yu X."/>
            <person name="Liu D.K."/>
            <person name="Tu X.D."/>
            <person name="Liu B."/>
            <person name="Hao Y."/>
            <person name="Liao X.Y."/>
            <person name="Jiang Y.T."/>
            <person name="Sun W.H."/>
            <person name="Chen J."/>
            <person name="Chen Y.Q."/>
            <person name="Ai Y."/>
            <person name="Zhai J.W."/>
            <person name="Wu S.S."/>
            <person name="Zhou Z."/>
            <person name="Hsiao Y.Y."/>
            <person name="Wu W.L."/>
            <person name="Chen Y.Y."/>
            <person name="Lin Y.F."/>
            <person name="Hsu J.L."/>
            <person name="Li C.Y."/>
            <person name="Wang Z.W."/>
            <person name="Zhao X."/>
            <person name="Zhong W.Y."/>
            <person name="Ma X.K."/>
            <person name="Ma L."/>
            <person name="Huang J."/>
            <person name="Chen G.Z."/>
            <person name="Huang M.Z."/>
            <person name="Huang L."/>
            <person name="Peng D.H."/>
            <person name="Luo Y.B."/>
            <person name="Zou S.Q."/>
            <person name="Chen S.P."/>
            <person name="Lan S."/>
            <person name="Tsai W.C."/>
            <person name="Van de Peer Y."/>
            <person name="Liu Z.J."/>
        </authorList>
    </citation>
    <scope>NUCLEOTIDE SEQUENCE [LARGE SCALE GENOMIC DNA]</scope>
    <source>
        <strain evidence="5">Lor287</strain>
    </source>
</reference>
<feature type="transmembrane region" description="Helical" evidence="1">
    <location>
        <begin position="691"/>
        <end position="708"/>
    </location>
</feature>
<keyword evidence="1" id="KW-1133">Transmembrane helix</keyword>
<dbReference type="InterPro" id="IPR056229">
    <property type="entry name" value="Ig_TMM62"/>
</dbReference>
<dbReference type="Pfam" id="PF00149">
    <property type="entry name" value="Metallophos"/>
    <property type="match status" value="1"/>
</dbReference>
<proteinExistence type="predicted"/>
<dbReference type="SUPFAM" id="SSF56300">
    <property type="entry name" value="Metallo-dependent phosphatases"/>
    <property type="match status" value="1"/>
</dbReference>
<dbReference type="Pfam" id="PF24394">
    <property type="entry name" value="TMEM62_C"/>
    <property type="match status" value="1"/>
</dbReference>
<evidence type="ECO:0000313" key="6">
    <source>
        <dbReference type="Proteomes" id="UP001418222"/>
    </source>
</evidence>
<feature type="transmembrane region" description="Helical" evidence="1">
    <location>
        <begin position="723"/>
        <end position="742"/>
    </location>
</feature>
<protein>
    <submittedName>
        <fullName evidence="5">Metallophosphoesterase</fullName>
    </submittedName>
</protein>
<organism evidence="5 6">
    <name type="scientific">Platanthera zijinensis</name>
    <dbReference type="NCBI Taxonomy" id="2320716"/>
    <lineage>
        <taxon>Eukaryota</taxon>
        <taxon>Viridiplantae</taxon>
        <taxon>Streptophyta</taxon>
        <taxon>Embryophyta</taxon>
        <taxon>Tracheophyta</taxon>
        <taxon>Spermatophyta</taxon>
        <taxon>Magnoliopsida</taxon>
        <taxon>Liliopsida</taxon>
        <taxon>Asparagales</taxon>
        <taxon>Orchidaceae</taxon>
        <taxon>Orchidoideae</taxon>
        <taxon>Orchideae</taxon>
        <taxon>Orchidinae</taxon>
        <taxon>Platanthera</taxon>
    </lineage>
</organism>
<dbReference type="InterPro" id="IPR004843">
    <property type="entry name" value="Calcineurin-like_PHP"/>
</dbReference>
<keyword evidence="6" id="KW-1185">Reference proteome</keyword>
<dbReference type="InterPro" id="IPR029052">
    <property type="entry name" value="Metallo-depent_PP-like"/>
</dbReference>
<keyword evidence="1" id="KW-0812">Transmembrane</keyword>
<gene>
    <name evidence="5" type="ORF">KSP39_PZI006644</name>
</gene>
<dbReference type="Gene3D" id="3.60.21.10">
    <property type="match status" value="1"/>
</dbReference>
<dbReference type="GO" id="GO:0016787">
    <property type="term" value="F:hydrolase activity"/>
    <property type="evidence" value="ECO:0007669"/>
    <property type="project" value="InterPro"/>
</dbReference>
<feature type="transmembrane region" description="Helical" evidence="1">
    <location>
        <begin position="568"/>
        <end position="586"/>
    </location>
</feature>
<evidence type="ECO:0000256" key="1">
    <source>
        <dbReference type="SAM" id="Phobius"/>
    </source>
</evidence>
<evidence type="ECO:0000259" key="2">
    <source>
        <dbReference type="Pfam" id="PF00149"/>
    </source>
</evidence>
<dbReference type="InterPro" id="IPR056230">
    <property type="entry name" value="TMEM62_C"/>
</dbReference>
<dbReference type="Pfam" id="PF24384">
    <property type="entry name" value="Ig_TMM62"/>
    <property type="match status" value="1"/>
</dbReference>
<feature type="domain" description="Calcineurin-like phosphoesterase" evidence="2">
    <location>
        <begin position="57"/>
        <end position="273"/>
    </location>
</feature>
<evidence type="ECO:0000259" key="4">
    <source>
        <dbReference type="Pfam" id="PF24394"/>
    </source>
</evidence>
<feature type="transmembrane region" description="Helical" evidence="1">
    <location>
        <begin position="623"/>
        <end position="647"/>
    </location>
</feature>
<dbReference type="AlphaFoldDB" id="A0AAP0BPZ7"/>
<evidence type="ECO:0000313" key="5">
    <source>
        <dbReference type="EMBL" id="KAK8946733.1"/>
    </source>
</evidence>
<dbReference type="Proteomes" id="UP001418222">
    <property type="component" value="Unassembled WGS sequence"/>
</dbReference>
<accession>A0AAP0BPZ7</accession>
<feature type="transmembrane region" description="Helical" evidence="1">
    <location>
        <begin position="506"/>
        <end position="527"/>
    </location>
</feature>
<feature type="domain" description="TMEM62 Ig-like" evidence="3">
    <location>
        <begin position="354"/>
        <end position="481"/>
    </location>
</feature>
<dbReference type="EMBL" id="JBBWWQ010000005">
    <property type="protein sequence ID" value="KAK8946733.1"/>
    <property type="molecule type" value="Genomic_DNA"/>
</dbReference>
<keyword evidence="1" id="KW-0472">Membrane</keyword>
<sequence length="749" mass="85475">MVVLLHRSIGERQKSMAAVACTCFVFVLFLALASSASHGRRRSVIEVEGGPNGVVWVAQLSDLHFSVFNPERAADFRRLLGPALSMINPSLVLITGDLTDGKSKDLSIMKQEEVEWIEYQNATEDIIMRSGLDKKVFYDLRGNHDSFGVPQVGGEYDLYRKYSINSRLRRHGNIQSVTLQHRGRRHIFVGIDSAMEIGMRGPTNLFGHPTDELLADLDMELGQWDKKSTQPITKISFGHFPLSFTVTTDTGKSLKDVFLKHSLSAYLCGHLHTRFGKNLKRHHVKSTGTYYQFNMYQGNPSVKKNENCSTNAESPKEFWEWEMGDWRKSRVLRIVAIDSGHTSFLDIDYRLGFRDTIILPTFPLDSRFMHRISSPHYFHCESTGTSLLYETVRALVFSRNSIISVSLKIYDSRSGHFDLVLDQEMMKMKGNGTRGDMYVSQWNWRAFVDPSPDRFLLQIEATDISGKSTRSQPRPFSVNGLTADTSWSWREFFVIGVQWPALYPPLLHFVLMLLFALLLVPQGFLIFSKNFASHNKTGPTVTRAKSVWMCIEEAVIFGLVELSRFTELWCGILLYLLYLVFFPWFFGQVYSDAGKMSYMTHKGWAVASPKNENHSAYSGVPDIMVIVLPHLGFVVLPAVLVVGAMVAERMAFLDYFRSLSGKKEDGHPEESERPLKGRSFSGVFGFWSGRWMRKLLLFLCMLILWKHWKECRAIVKAYDMNPFLHSPVYCFWIPLSLAYAVYKTRAAAV</sequence>
<evidence type="ECO:0000259" key="3">
    <source>
        <dbReference type="Pfam" id="PF24384"/>
    </source>
</evidence>
<dbReference type="PANTHER" id="PTHR14795:SF0">
    <property type="entry name" value="TRANSMEMBRANE PROTEIN 62"/>
    <property type="match status" value="1"/>
</dbReference>
<comment type="caution">
    <text evidence="5">The sequence shown here is derived from an EMBL/GenBank/DDBJ whole genome shotgun (WGS) entry which is preliminary data.</text>
</comment>